<evidence type="ECO:0000313" key="4">
    <source>
        <dbReference type="Proteomes" id="UP000676565"/>
    </source>
</evidence>
<feature type="compositionally biased region" description="Basic and acidic residues" evidence="1">
    <location>
        <begin position="93"/>
        <end position="109"/>
    </location>
</feature>
<evidence type="ECO:0000256" key="1">
    <source>
        <dbReference type="SAM" id="MobiDB-lite"/>
    </source>
</evidence>
<dbReference type="Proteomes" id="UP000676565">
    <property type="component" value="Unassembled WGS sequence"/>
</dbReference>
<organism evidence="3 4">
    <name type="scientific">Gemmata palustris</name>
    <dbReference type="NCBI Taxonomy" id="2822762"/>
    <lineage>
        <taxon>Bacteria</taxon>
        <taxon>Pseudomonadati</taxon>
        <taxon>Planctomycetota</taxon>
        <taxon>Planctomycetia</taxon>
        <taxon>Gemmatales</taxon>
        <taxon>Gemmataceae</taxon>
        <taxon>Gemmata</taxon>
    </lineage>
</organism>
<dbReference type="EMBL" id="JAGKQQ010000001">
    <property type="protein sequence ID" value="MBP3958540.1"/>
    <property type="molecule type" value="Genomic_DNA"/>
</dbReference>
<feature type="transmembrane region" description="Helical" evidence="2">
    <location>
        <begin position="124"/>
        <end position="149"/>
    </location>
</feature>
<dbReference type="RefSeq" id="WP_210658613.1">
    <property type="nucleotide sequence ID" value="NZ_JAGKQQ010000001.1"/>
</dbReference>
<feature type="transmembrane region" description="Helical" evidence="2">
    <location>
        <begin position="201"/>
        <end position="223"/>
    </location>
</feature>
<name>A0ABS5BXR6_9BACT</name>
<sequence>MSVSYTCTHCGVTLKTPKRVQVGKAVPCPKCGQTFVPEPEEDASSAGAGVLKLAAEPKKPAPPPAPAKKPFEDDDDEDAASVKRGYGVIGETQEEKDKAEENKPKFTEVQDKFKKSARGPAMSLLVMPSNLLTLEGLITGVAGLGMFMYGVWPLIFNDAPPGEEETEEAIVYMMLGVVTLFWGAMVCFCASQMQELASYPWAMVGAIMGIVPLLIGIYGIVMLQNPKVKAGFEEIEGGVDDDEDEGGGDDEDEDDDDEDDDDEDEKAKRGKKAGKEKARNR</sequence>
<reference evidence="3 4" key="1">
    <citation type="submission" date="2021-04" db="EMBL/GenBank/DDBJ databases">
        <authorList>
            <person name="Ivanova A."/>
        </authorList>
    </citation>
    <scope>NUCLEOTIDE SEQUENCE [LARGE SCALE GENOMIC DNA]</scope>
    <source>
        <strain evidence="3 4">G18</strain>
    </source>
</reference>
<feature type="transmembrane region" description="Helical" evidence="2">
    <location>
        <begin position="169"/>
        <end position="189"/>
    </location>
</feature>
<feature type="region of interest" description="Disordered" evidence="1">
    <location>
        <begin position="53"/>
        <end position="109"/>
    </location>
</feature>
<keyword evidence="2" id="KW-1133">Transmembrane helix</keyword>
<keyword evidence="2" id="KW-0472">Membrane</keyword>
<comment type="caution">
    <text evidence="3">The sequence shown here is derived from an EMBL/GenBank/DDBJ whole genome shotgun (WGS) entry which is preliminary data.</text>
</comment>
<protein>
    <recommendedName>
        <fullName evidence="5">Zinc finger/thioredoxin putative domain-containing protein</fullName>
    </recommendedName>
</protein>
<evidence type="ECO:0000313" key="3">
    <source>
        <dbReference type="EMBL" id="MBP3958540.1"/>
    </source>
</evidence>
<feature type="region of interest" description="Disordered" evidence="1">
    <location>
        <begin position="233"/>
        <end position="281"/>
    </location>
</feature>
<accession>A0ABS5BXR6</accession>
<feature type="compositionally biased region" description="Acidic residues" evidence="1">
    <location>
        <begin position="233"/>
        <end position="264"/>
    </location>
</feature>
<gene>
    <name evidence="3" type="ORF">J8F10_25100</name>
</gene>
<keyword evidence="4" id="KW-1185">Reference proteome</keyword>
<evidence type="ECO:0008006" key="5">
    <source>
        <dbReference type="Google" id="ProtNLM"/>
    </source>
</evidence>
<proteinExistence type="predicted"/>
<evidence type="ECO:0000256" key="2">
    <source>
        <dbReference type="SAM" id="Phobius"/>
    </source>
</evidence>
<keyword evidence="2" id="KW-0812">Transmembrane</keyword>